<evidence type="ECO:0000313" key="2">
    <source>
        <dbReference type="Proteomes" id="UP001058074"/>
    </source>
</evidence>
<keyword evidence="2" id="KW-1185">Reference proteome</keyword>
<proteinExistence type="predicted"/>
<evidence type="ECO:0000313" key="1">
    <source>
        <dbReference type="EMBL" id="GKX66800.1"/>
    </source>
</evidence>
<reference evidence="1" key="1">
    <citation type="journal article" date="2025" name="Int. J. Syst. Evol. Microbiol.">
        <title>Inconstantimicrobium mannanitabidum sp. nov., a novel member of the family Clostridiaceae isolated from anoxic soil under the treatment of reductive soil disinfestation.</title>
        <authorList>
            <person name="Ueki A."/>
            <person name="Tonouchi A."/>
            <person name="Honma S."/>
            <person name="Kaku N."/>
            <person name="Ueki K."/>
        </authorList>
    </citation>
    <scope>NUCLEOTIDE SEQUENCE</scope>
    <source>
        <strain evidence="1">TW13</strain>
    </source>
</reference>
<sequence>MKEIKRYLQTRLGSYGFYFEDLKSGYSFGYNENVPMTAAGCMKLPIAVALIKEEEFGNVSFLDKIKIEENDKVYGTGIIHEFNDREYTIFELMVAMLIQSDNTAANKIIDILGFDRINSVIKELKLTETVLNRKTSDERNVNSEVENITSAKDLSLIWKTLYNRTYLNEKNSQMLIDILTRQQIKNKLALYIPDDLKYEISSKTGDKKGIENDTELINLDKGNFVFTVMSQDIPNSVYGTVTLAKCGKMMWDNVMNNWN</sequence>
<organism evidence="1 2">
    <name type="scientific">Inconstantimicrobium mannanitabidum</name>
    <dbReference type="NCBI Taxonomy" id="1604901"/>
    <lineage>
        <taxon>Bacteria</taxon>
        <taxon>Bacillati</taxon>
        <taxon>Bacillota</taxon>
        <taxon>Clostridia</taxon>
        <taxon>Eubacteriales</taxon>
        <taxon>Clostridiaceae</taxon>
        <taxon>Inconstantimicrobium</taxon>
    </lineage>
</organism>
<protein>
    <submittedName>
        <fullName evidence="1">Serine hydrolase</fullName>
    </submittedName>
</protein>
<name>A0ACB5RCI6_9CLOT</name>
<comment type="caution">
    <text evidence="1">The sequence shown here is derived from an EMBL/GenBank/DDBJ whole genome shotgun (WGS) entry which is preliminary data.</text>
</comment>
<accession>A0ACB5RCI6</accession>
<dbReference type="EMBL" id="BROD01000001">
    <property type="protein sequence ID" value="GKX66800.1"/>
    <property type="molecule type" value="Genomic_DNA"/>
</dbReference>
<gene>
    <name evidence="1" type="ORF">rsdtw13_20580</name>
</gene>
<keyword evidence="1" id="KW-0378">Hydrolase</keyword>
<dbReference type="Proteomes" id="UP001058074">
    <property type="component" value="Unassembled WGS sequence"/>
</dbReference>